<proteinExistence type="predicted"/>
<accession>A0ABQ5AU59</accession>
<name>A0ABQ5AU59_9ASTR</name>
<reference evidence="1" key="2">
    <citation type="submission" date="2022-01" db="EMBL/GenBank/DDBJ databases">
        <authorList>
            <person name="Yamashiro T."/>
            <person name="Shiraishi A."/>
            <person name="Satake H."/>
            <person name="Nakayama K."/>
        </authorList>
    </citation>
    <scope>NUCLEOTIDE SEQUENCE</scope>
</reference>
<evidence type="ECO:0000313" key="2">
    <source>
        <dbReference type="Proteomes" id="UP001151760"/>
    </source>
</evidence>
<protein>
    <submittedName>
        <fullName evidence="1">Uncharacterized protein</fullName>
    </submittedName>
</protein>
<sequence>MIKIHGNFKEETQLIPCSRFYPVPLTDGTDLPERRELADLQNNYERVFWCIGNEGKNVLEVEEVMRVLLSIRKVVVKWNDGGFGDEVVVKEGGGYLAHFVRFGLRLQGDGRSLGINQVLTTLDLYLRVARVKHSSYFLS</sequence>
<dbReference type="EMBL" id="BQNB010012508">
    <property type="protein sequence ID" value="GJT04434.1"/>
    <property type="molecule type" value="Genomic_DNA"/>
</dbReference>
<organism evidence="1 2">
    <name type="scientific">Tanacetum coccineum</name>
    <dbReference type="NCBI Taxonomy" id="301880"/>
    <lineage>
        <taxon>Eukaryota</taxon>
        <taxon>Viridiplantae</taxon>
        <taxon>Streptophyta</taxon>
        <taxon>Embryophyta</taxon>
        <taxon>Tracheophyta</taxon>
        <taxon>Spermatophyta</taxon>
        <taxon>Magnoliopsida</taxon>
        <taxon>eudicotyledons</taxon>
        <taxon>Gunneridae</taxon>
        <taxon>Pentapetalae</taxon>
        <taxon>asterids</taxon>
        <taxon>campanulids</taxon>
        <taxon>Asterales</taxon>
        <taxon>Asteraceae</taxon>
        <taxon>Asteroideae</taxon>
        <taxon>Anthemideae</taxon>
        <taxon>Anthemidinae</taxon>
        <taxon>Tanacetum</taxon>
    </lineage>
</organism>
<gene>
    <name evidence="1" type="ORF">Tco_0838896</name>
</gene>
<keyword evidence="2" id="KW-1185">Reference proteome</keyword>
<reference evidence="1" key="1">
    <citation type="journal article" date="2022" name="Int. J. Mol. Sci.">
        <title>Draft Genome of Tanacetum Coccineum: Genomic Comparison of Closely Related Tanacetum-Family Plants.</title>
        <authorList>
            <person name="Yamashiro T."/>
            <person name="Shiraishi A."/>
            <person name="Nakayama K."/>
            <person name="Satake H."/>
        </authorList>
    </citation>
    <scope>NUCLEOTIDE SEQUENCE</scope>
</reference>
<dbReference type="Proteomes" id="UP001151760">
    <property type="component" value="Unassembled WGS sequence"/>
</dbReference>
<comment type="caution">
    <text evidence="1">The sequence shown here is derived from an EMBL/GenBank/DDBJ whole genome shotgun (WGS) entry which is preliminary data.</text>
</comment>
<evidence type="ECO:0000313" key="1">
    <source>
        <dbReference type="EMBL" id="GJT04434.1"/>
    </source>
</evidence>